<dbReference type="EMBL" id="JACHBK010000009">
    <property type="protein sequence ID" value="MBB5537407.1"/>
    <property type="molecule type" value="Genomic_DNA"/>
</dbReference>
<dbReference type="InterPro" id="IPR056413">
    <property type="entry name" value="TPR_CcmH_CycH"/>
</dbReference>
<comment type="subcellular location">
    <subcellularLocation>
        <location evidence="1">Cell envelope</location>
    </subcellularLocation>
</comment>
<dbReference type="Gene3D" id="1.25.40.10">
    <property type="entry name" value="Tetratricopeptide repeat domain"/>
    <property type="match status" value="2"/>
</dbReference>
<keyword evidence="8" id="KW-1185">Reference proteome</keyword>
<dbReference type="Proteomes" id="UP000585507">
    <property type="component" value="Unassembled WGS sequence"/>
</dbReference>
<evidence type="ECO:0000256" key="5">
    <source>
        <dbReference type="PROSITE-ProRule" id="PRU00339"/>
    </source>
</evidence>
<dbReference type="PANTHER" id="PTHR47870">
    <property type="entry name" value="CYTOCHROME C-TYPE BIOGENESIS PROTEIN CCMH"/>
    <property type="match status" value="1"/>
</dbReference>
<keyword evidence="3" id="KW-0201">Cytochrome c-type biogenesis</keyword>
<comment type="caution">
    <text evidence="7">The sequence shown here is derived from an EMBL/GenBank/DDBJ whole genome shotgun (WGS) entry which is preliminary data.</text>
</comment>
<dbReference type="SUPFAM" id="SSF48452">
    <property type="entry name" value="TPR-like"/>
    <property type="match status" value="1"/>
</dbReference>
<dbReference type="Pfam" id="PF23914">
    <property type="entry name" value="TPR_CcmH_CycH"/>
    <property type="match status" value="1"/>
</dbReference>
<dbReference type="NCBIfam" id="TIGR03142">
    <property type="entry name" value="cytochro_ccmI"/>
    <property type="match status" value="1"/>
</dbReference>
<dbReference type="GO" id="GO:0017004">
    <property type="term" value="P:cytochrome complex assembly"/>
    <property type="evidence" value="ECO:0007669"/>
    <property type="project" value="UniProtKB-KW"/>
</dbReference>
<evidence type="ECO:0000259" key="6">
    <source>
        <dbReference type="Pfam" id="PF23914"/>
    </source>
</evidence>
<evidence type="ECO:0000256" key="2">
    <source>
        <dbReference type="ARBA" id="ARBA00022737"/>
    </source>
</evidence>
<feature type="domain" description="Cytochrome c-type biogenesis protein H TPR" evidence="6">
    <location>
        <begin position="138"/>
        <end position="259"/>
    </location>
</feature>
<name>A0A7W8XA79_9HYPH</name>
<keyword evidence="2" id="KW-0677">Repeat</keyword>
<dbReference type="PANTHER" id="PTHR47870:SF1">
    <property type="entry name" value="CYTOCHROME C-TYPE BIOGENESIS PROTEIN CCMH"/>
    <property type="match status" value="1"/>
</dbReference>
<evidence type="ECO:0000256" key="3">
    <source>
        <dbReference type="ARBA" id="ARBA00022748"/>
    </source>
</evidence>
<reference evidence="7 8" key="1">
    <citation type="submission" date="2020-08" db="EMBL/GenBank/DDBJ databases">
        <title>Genomic Encyclopedia of Type Strains, Phase IV (KMG-V): Genome sequencing to study the core and pangenomes of soil and plant-associated prokaryotes.</title>
        <authorList>
            <person name="Whitman W."/>
        </authorList>
    </citation>
    <scope>NUCLEOTIDE SEQUENCE [LARGE SCALE GENOMIC DNA]</scope>
    <source>
        <strain evidence="7 8">SEMIA 4084</strain>
    </source>
</reference>
<protein>
    <submittedName>
        <fullName evidence="7">Cytochrome c-type biogenesis protein CcmH</fullName>
    </submittedName>
</protein>
<accession>A0A7W8XA79</accession>
<dbReference type="InterPro" id="IPR019734">
    <property type="entry name" value="TPR_rpt"/>
</dbReference>
<evidence type="ECO:0000313" key="7">
    <source>
        <dbReference type="EMBL" id="MBB5537407.1"/>
    </source>
</evidence>
<dbReference type="InterPro" id="IPR051263">
    <property type="entry name" value="C-type_cytochrome_biogenesis"/>
</dbReference>
<dbReference type="SMART" id="SM00028">
    <property type="entry name" value="TPR"/>
    <property type="match status" value="3"/>
</dbReference>
<dbReference type="AlphaFoldDB" id="A0A7W8XA79"/>
<organism evidence="7 8">
    <name type="scientific">Rhizobium giardinii</name>
    <dbReference type="NCBI Taxonomy" id="56731"/>
    <lineage>
        <taxon>Bacteria</taxon>
        <taxon>Pseudomonadati</taxon>
        <taxon>Pseudomonadota</taxon>
        <taxon>Alphaproteobacteria</taxon>
        <taxon>Hyphomicrobiales</taxon>
        <taxon>Rhizobiaceae</taxon>
        <taxon>Rhizobium/Agrobacterium group</taxon>
        <taxon>Rhizobium</taxon>
    </lineage>
</organism>
<dbReference type="GO" id="GO:0005886">
    <property type="term" value="C:plasma membrane"/>
    <property type="evidence" value="ECO:0007669"/>
    <property type="project" value="TreeGrafter"/>
</dbReference>
<sequence length="384" mass="40364">MLFWILVAILTAAVAAVLLLPLLRAAAGAEVPQSHDVEVYRDQLEELMRDEKNGLISGEDAEFARAEVARRLLAATEAVKAAGPAQPARRSNRLAQIAVVLVLPAIGLCLYLRTGNPDLPDAPLAARLANPGDDMNILIARAEQQLVANPEDGAGWDVLAPIYYRSGRIEDAAAAFRNALRILGPTPARLGGYAESLIALAGGLITNEAQEALRKSLAIEPNDPRAQFYLALALKQEGKAPEALAAFQEIIKASPADAPWLPLVNEHIASLKAGGAAASAEQAGTALGNPTADDVAAAQTMNAGDRNAMIEGMVASLAEKLKNDPKNFDGWMRIIRSYSVLGQKDKAAEALKQGLSVFPAEGEQGKQLLALAGELGLTADGGVK</sequence>
<dbReference type="InterPro" id="IPR017560">
    <property type="entry name" value="Cyt_c_biogenesis_CcmI"/>
</dbReference>
<evidence type="ECO:0000256" key="1">
    <source>
        <dbReference type="ARBA" id="ARBA00004196"/>
    </source>
</evidence>
<feature type="repeat" description="TPR" evidence="5">
    <location>
        <begin position="224"/>
        <end position="257"/>
    </location>
</feature>
<dbReference type="InterPro" id="IPR011990">
    <property type="entry name" value="TPR-like_helical_dom_sf"/>
</dbReference>
<dbReference type="GO" id="GO:0030313">
    <property type="term" value="C:cell envelope"/>
    <property type="evidence" value="ECO:0007669"/>
    <property type="project" value="UniProtKB-SubCell"/>
</dbReference>
<gene>
    <name evidence="7" type="ORF">GGD55_004123</name>
</gene>
<evidence type="ECO:0000256" key="4">
    <source>
        <dbReference type="ARBA" id="ARBA00022803"/>
    </source>
</evidence>
<dbReference type="PROSITE" id="PS50005">
    <property type="entry name" value="TPR"/>
    <property type="match status" value="1"/>
</dbReference>
<proteinExistence type="predicted"/>
<dbReference type="RefSeq" id="WP_018329590.1">
    <property type="nucleotide sequence ID" value="NZ_JACHBK010000009.1"/>
</dbReference>
<evidence type="ECO:0000313" key="8">
    <source>
        <dbReference type="Proteomes" id="UP000585507"/>
    </source>
</evidence>
<keyword evidence="4 5" id="KW-0802">TPR repeat</keyword>